<protein>
    <recommendedName>
        <fullName evidence="4">Outer membrane protein beta-barrel domain-containing protein</fullName>
    </recommendedName>
</protein>
<gene>
    <name evidence="2" type="ORF">FLACOL7796_04004</name>
</gene>
<evidence type="ECO:0008006" key="4">
    <source>
        <dbReference type="Google" id="ProtNLM"/>
    </source>
</evidence>
<dbReference type="Proteomes" id="UP000474567">
    <property type="component" value="Unassembled WGS sequence"/>
</dbReference>
<dbReference type="RefSeq" id="WP_173967834.1">
    <property type="nucleotide sequence ID" value="NZ_CADCST010000122.1"/>
</dbReference>
<comment type="caution">
    <text evidence="2">The sequence shown here is derived from an EMBL/GenBank/DDBJ whole genome shotgun (WGS) entry which is preliminary data.</text>
</comment>
<feature type="region of interest" description="Disordered" evidence="1">
    <location>
        <begin position="64"/>
        <end position="83"/>
    </location>
</feature>
<feature type="compositionally biased region" description="Basic and acidic residues" evidence="1">
    <location>
        <begin position="65"/>
        <end position="82"/>
    </location>
</feature>
<evidence type="ECO:0000313" key="2">
    <source>
        <dbReference type="EMBL" id="CAA9201905.1"/>
    </source>
</evidence>
<evidence type="ECO:0000313" key="3">
    <source>
        <dbReference type="Proteomes" id="UP000474567"/>
    </source>
</evidence>
<sequence length="471" mass="53342">MKTNLLIYLLLFGFISYGQVTTKNIIVDLNKPHVDIQVCKDSSCKSFTNCKCKWKIIKKAQNTAETDRSESGNDNNENKKPENVISTDTIKRKCKIKSRWLSIESRDLVTIKLANGNPLKYSYKIDTKTLSFFNDKNITAEDVKKDAKTESNETHELINVRDTISLKDIVNQNEELIKGIDSLNIEVESLYKILTQKNTIIEDDYAQRIDFLDKAKGQLKKSYELLTSLGELKVNSKSKQTKEELLTTKEKAEKSVDEIIKKFYTIDLNFHTLPIDVQGKNIDVVEFKLRRFDKITKDEDLDFAPTPYNIWIKGGFKIDVSAGLFFTSLYDSEFSTKDDPAISGNKIITLKNGGDYDLAFGSTINTYVRMNSWIVPTLNFGAVITQNQKLQILLGVGAILGKQERIIFSTGFSMGKVSRIADSYSVDGSYNLGNSGDVPTQNQFKFGHFFGITYNLTKVKKISLDKGIEQN</sequence>
<name>A0ABN7EPB9_9FLAO</name>
<organism evidence="2 3">
    <name type="scientific">Flavobacterium collinsii</name>
    <dbReference type="NCBI Taxonomy" id="1114861"/>
    <lineage>
        <taxon>Bacteria</taxon>
        <taxon>Pseudomonadati</taxon>
        <taxon>Bacteroidota</taxon>
        <taxon>Flavobacteriia</taxon>
        <taxon>Flavobacteriales</taxon>
        <taxon>Flavobacteriaceae</taxon>
        <taxon>Flavobacterium</taxon>
    </lineage>
</organism>
<dbReference type="EMBL" id="CADCST010000122">
    <property type="protein sequence ID" value="CAA9201905.1"/>
    <property type="molecule type" value="Genomic_DNA"/>
</dbReference>
<evidence type="ECO:0000256" key="1">
    <source>
        <dbReference type="SAM" id="MobiDB-lite"/>
    </source>
</evidence>
<accession>A0ABN7EPB9</accession>
<proteinExistence type="predicted"/>
<reference evidence="2 3" key="1">
    <citation type="submission" date="2020-02" db="EMBL/GenBank/DDBJ databases">
        <authorList>
            <person name="Criscuolo A."/>
        </authorList>
    </citation>
    <scope>NUCLEOTIDE SEQUENCE [LARGE SCALE GENOMIC DNA]</scope>
    <source>
        <strain evidence="2">CECT7796</strain>
    </source>
</reference>
<keyword evidence="3" id="KW-1185">Reference proteome</keyword>